<proteinExistence type="predicted"/>
<dbReference type="Proteomes" id="UP000828390">
    <property type="component" value="Unassembled WGS sequence"/>
</dbReference>
<evidence type="ECO:0000256" key="1">
    <source>
        <dbReference type="PROSITE-ProRule" id="PRU00024"/>
    </source>
</evidence>
<dbReference type="AlphaFoldDB" id="A0A9D4KFT2"/>
<dbReference type="PANTHER" id="PTHR25462:SF296">
    <property type="entry name" value="MEIOTIC P26, ISOFORM F"/>
    <property type="match status" value="1"/>
</dbReference>
<evidence type="ECO:0000313" key="3">
    <source>
        <dbReference type="EMBL" id="KAH3838750.1"/>
    </source>
</evidence>
<gene>
    <name evidence="3" type="ORF">DPMN_112165</name>
</gene>
<dbReference type="PROSITE" id="PS50119">
    <property type="entry name" value="ZF_BBOX"/>
    <property type="match status" value="1"/>
</dbReference>
<keyword evidence="1" id="KW-0863">Zinc-finger</keyword>
<dbReference type="EMBL" id="JAIWYP010000004">
    <property type="protein sequence ID" value="KAH3838750.1"/>
    <property type="molecule type" value="Genomic_DNA"/>
</dbReference>
<evidence type="ECO:0000313" key="4">
    <source>
        <dbReference type="Proteomes" id="UP000828390"/>
    </source>
</evidence>
<dbReference type="InterPro" id="IPR000315">
    <property type="entry name" value="Znf_B-box"/>
</dbReference>
<dbReference type="Gene3D" id="3.30.160.60">
    <property type="entry name" value="Classic Zinc Finger"/>
    <property type="match status" value="1"/>
</dbReference>
<evidence type="ECO:0000259" key="2">
    <source>
        <dbReference type="PROSITE" id="PS50119"/>
    </source>
</evidence>
<dbReference type="CDD" id="cd19756">
    <property type="entry name" value="Bbox2"/>
    <property type="match status" value="1"/>
</dbReference>
<accession>A0A9D4KFT2</accession>
<organism evidence="3 4">
    <name type="scientific">Dreissena polymorpha</name>
    <name type="common">Zebra mussel</name>
    <name type="synonym">Mytilus polymorpha</name>
    <dbReference type="NCBI Taxonomy" id="45954"/>
    <lineage>
        <taxon>Eukaryota</taxon>
        <taxon>Metazoa</taxon>
        <taxon>Spiralia</taxon>
        <taxon>Lophotrochozoa</taxon>
        <taxon>Mollusca</taxon>
        <taxon>Bivalvia</taxon>
        <taxon>Autobranchia</taxon>
        <taxon>Heteroconchia</taxon>
        <taxon>Euheterodonta</taxon>
        <taxon>Imparidentia</taxon>
        <taxon>Neoheterodontei</taxon>
        <taxon>Myida</taxon>
        <taxon>Dreissenoidea</taxon>
        <taxon>Dreissenidae</taxon>
        <taxon>Dreissena</taxon>
    </lineage>
</organism>
<name>A0A9D4KFT2_DREPO</name>
<dbReference type="SUPFAM" id="SSF57845">
    <property type="entry name" value="B-box zinc-binding domain"/>
    <property type="match status" value="1"/>
</dbReference>
<keyword evidence="1" id="KW-0479">Metal-binding</keyword>
<comment type="caution">
    <text evidence="3">The sequence shown here is derived from an EMBL/GenBank/DDBJ whole genome shotgun (WGS) entry which is preliminary data.</text>
</comment>
<dbReference type="InterPro" id="IPR047153">
    <property type="entry name" value="TRIM45/56/19-like"/>
</dbReference>
<dbReference type="GO" id="GO:0008270">
    <property type="term" value="F:zinc ion binding"/>
    <property type="evidence" value="ECO:0007669"/>
    <property type="project" value="UniProtKB-KW"/>
</dbReference>
<protein>
    <recommendedName>
        <fullName evidence="2">B box-type domain-containing protein</fullName>
    </recommendedName>
</protein>
<reference evidence="3" key="1">
    <citation type="journal article" date="2019" name="bioRxiv">
        <title>The Genome of the Zebra Mussel, Dreissena polymorpha: A Resource for Invasive Species Research.</title>
        <authorList>
            <person name="McCartney M.A."/>
            <person name="Auch B."/>
            <person name="Kono T."/>
            <person name="Mallez S."/>
            <person name="Zhang Y."/>
            <person name="Obille A."/>
            <person name="Becker A."/>
            <person name="Abrahante J.E."/>
            <person name="Garbe J."/>
            <person name="Badalamenti J.P."/>
            <person name="Herman A."/>
            <person name="Mangelson H."/>
            <person name="Liachko I."/>
            <person name="Sullivan S."/>
            <person name="Sone E.D."/>
            <person name="Koren S."/>
            <person name="Silverstein K.A.T."/>
            <person name="Beckman K.B."/>
            <person name="Gohl D.M."/>
        </authorList>
    </citation>
    <scope>NUCLEOTIDE SEQUENCE</scope>
    <source>
        <strain evidence="3">Duluth1</strain>
        <tissue evidence="3">Whole animal</tissue>
    </source>
</reference>
<feature type="domain" description="B box-type" evidence="2">
    <location>
        <begin position="78"/>
        <end position="112"/>
    </location>
</feature>
<keyword evidence="4" id="KW-1185">Reference proteome</keyword>
<dbReference type="PANTHER" id="PTHR25462">
    <property type="entry name" value="BONUS, ISOFORM C-RELATED"/>
    <property type="match status" value="1"/>
</dbReference>
<keyword evidence="1" id="KW-0862">Zinc</keyword>
<sequence>MDFKSSDEVTSDPESIKGLCAACMFNNKEIIAVLYCMECGDQFCEDCGNWHRTSQLSKDHRVFKVEEAPPSDVFQMIHKLSICPNHPLQKVIFFCVEEDKLCCTQCAAANHRKCDLLYTIEECVKQHYAPEKATPPTNVVAYFDSNNRPIYSHVKAKVKIEKLNDCYKRISDCLVALENEMKALIKHETNIQAELTKSPDQVKALLQDVHAKIESAFSTLETQLMDQCKATVAELLSICKKKQLTVIPLKRKINKYQDNMRNIKEHGNDQHMFLLCHDMKTNMKAIQDESNSLEKKSMSVICVEQKTSPDKIVDSIQNMIQISLTGVDVKKKQMTPDS</sequence>
<reference evidence="3" key="2">
    <citation type="submission" date="2020-11" db="EMBL/GenBank/DDBJ databases">
        <authorList>
            <person name="McCartney M.A."/>
            <person name="Auch B."/>
            <person name="Kono T."/>
            <person name="Mallez S."/>
            <person name="Becker A."/>
            <person name="Gohl D.M."/>
            <person name="Silverstein K.A.T."/>
            <person name="Koren S."/>
            <person name="Bechman K.B."/>
            <person name="Herman A."/>
            <person name="Abrahante J.E."/>
            <person name="Garbe J."/>
        </authorList>
    </citation>
    <scope>NUCLEOTIDE SEQUENCE</scope>
    <source>
        <strain evidence="3">Duluth1</strain>
        <tissue evidence="3">Whole animal</tissue>
    </source>
</reference>